<comment type="caution">
    <text evidence="1">The sequence shown here is derived from an EMBL/GenBank/DDBJ whole genome shotgun (WGS) entry which is preliminary data.</text>
</comment>
<dbReference type="EMBL" id="CAJVPT010008284">
    <property type="protein sequence ID" value="CAG8550329.1"/>
    <property type="molecule type" value="Genomic_DNA"/>
</dbReference>
<proteinExistence type="predicted"/>
<sequence>MGKRKRKGTKVLEEEVEEGSRKSTLIQLGKISKRIRTLKYDSESVFDETKGLNEIIPEIDGKVQEVTLANDKNKLKVLEYTEQNIPRTLKKYWRQRFDLFYLYDEGILMDEEGWYSVTPEAVAAQIAGRCRCDTIIDAFCGVGGNAIQFAHTCHRVIAIDIDETKLICARNNARIYGVQDRIDFILGDYFKLIPKLRADVVFLSPPWGGPSYISKKEFDLKTMIALDGEKLYYETTKITKNIAYYVPRNVDPQQLAKLVGRGNTCEVQQIYVNGKFKAQMAYYGELKCHDAAN</sequence>
<organism evidence="1 2">
    <name type="scientific">Acaulospora colombiana</name>
    <dbReference type="NCBI Taxonomy" id="27376"/>
    <lineage>
        <taxon>Eukaryota</taxon>
        <taxon>Fungi</taxon>
        <taxon>Fungi incertae sedis</taxon>
        <taxon>Mucoromycota</taxon>
        <taxon>Glomeromycotina</taxon>
        <taxon>Glomeromycetes</taxon>
        <taxon>Diversisporales</taxon>
        <taxon>Acaulosporaceae</taxon>
        <taxon>Acaulospora</taxon>
    </lineage>
</organism>
<evidence type="ECO:0000313" key="2">
    <source>
        <dbReference type="Proteomes" id="UP000789525"/>
    </source>
</evidence>
<protein>
    <submittedName>
        <fullName evidence="1">5794_t:CDS:1</fullName>
    </submittedName>
</protein>
<dbReference type="Proteomes" id="UP000789525">
    <property type="component" value="Unassembled WGS sequence"/>
</dbReference>
<evidence type="ECO:0000313" key="1">
    <source>
        <dbReference type="EMBL" id="CAG8550329.1"/>
    </source>
</evidence>
<keyword evidence="2" id="KW-1185">Reference proteome</keyword>
<accession>A0ACA9LUR6</accession>
<gene>
    <name evidence="1" type="ORF">ACOLOM_LOCUS4827</name>
</gene>
<reference evidence="1" key="1">
    <citation type="submission" date="2021-06" db="EMBL/GenBank/DDBJ databases">
        <authorList>
            <person name="Kallberg Y."/>
            <person name="Tangrot J."/>
            <person name="Rosling A."/>
        </authorList>
    </citation>
    <scope>NUCLEOTIDE SEQUENCE</scope>
    <source>
        <strain evidence="1">CL356</strain>
    </source>
</reference>
<name>A0ACA9LUR6_9GLOM</name>